<reference evidence="3 4" key="1">
    <citation type="submission" date="2016-10" db="EMBL/GenBank/DDBJ databases">
        <authorList>
            <person name="de Groot N.N."/>
        </authorList>
    </citation>
    <scope>NUCLEOTIDE SEQUENCE [LARGE SCALE GENOMIC DNA]</scope>
    <source>
        <strain evidence="3">MBHS1</strain>
    </source>
</reference>
<proteinExistence type="predicted"/>
<dbReference type="OrthoDB" id="9828565at2"/>
<evidence type="ECO:0000256" key="1">
    <source>
        <dbReference type="SAM" id="Coils"/>
    </source>
</evidence>
<accession>A0A1H6F6Q4</accession>
<dbReference type="RefSeq" id="WP_103918964.1">
    <property type="nucleotide sequence ID" value="NZ_FMSV02000136.1"/>
</dbReference>
<keyword evidence="2" id="KW-1133">Transmembrane helix</keyword>
<keyword evidence="1" id="KW-0175">Coiled coil</keyword>
<feature type="transmembrane region" description="Helical" evidence="2">
    <location>
        <begin position="50"/>
        <end position="70"/>
    </location>
</feature>
<gene>
    <name evidence="3" type="ORF">MBHS_00822</name>
</gene>
<name>A0A1H6F6Q4_9GAMM</name>
<evidence type="ECO:0000313" key="3">
    <source>
        <dbReference type="EMBL" id="SEH04969.1"/>
    </source>
</evidence>
<feature type="transmembrane region" description="Helical" evidence="2">
    <location>
        <begin position="21"/>
        <end position="44"/>
    </location>
</feature>
<dbReference type="EMBL" id="FMSV02000136">
    <property type="protein sequence ID" value="SEH04969.1"/>
    <property type="molecule type" value="Genomic_DNA"/>
</dbReference>
<keyword evidence="2" id="KW-0812">Transmembrane</keyword>
<evidence type="ECO:0000256" key="2">
    <source>
        <dbReference type="SAM" id="Phobius"/>
    </source>
</evidence>
<organism evidence="3 4">
    <name type="scientific">Candidatus Venteria ishoeyi</name>
    <dbReference type="NCBI Taxonomy" id="1899563"/>
    <lineage>
        <taxon>Bacteria</taxon>
        <taxon>Pseudomonadati</taxon>
        <taxon>Pseudomonadota</taxon>
        <taxon>Gammaproteobacteria</taxon>
        <taxon>Thiotrichales</taxon>
        <taxon>Thiotrichaceae</taxon>
        <taxon>Venteria</taxon>
    </lineage>
</organism>
<keyword evidence="4" id="KW-1185">Reference proteome</keyword>
<dbReference type="AlphaFoldDB" id="A0A1H6F6Q4"/>
<feature type="coiled-coil region" evidence="1">
    <location>
        <begin position="158"/>
        <end position="218"/>
    </location>
</feature>
<protein>
    <submittedName>
        <fullName evidence="3">Uncharacterized protein</fullName>
    </submittedName>
</protein>
<dbReference type="Proteomes" id="UP000236724">
    <property type="component" value="Unassembled WGS sequence"/>
</dbReference>
<sequence>MSTATSFQDLVRRNIIEYAFFRWESAVILGLTAGGTLLSVYLNAQGIVPSWLWGGSLGFGLLSESLLFYSSITDTDNSRMIIDRLLREQYYPKDLKNQQLQAQIDKAFAYHSRLESRVNRWRDTSLKDHLNETAEQVREWLKTSYTLAQRIDRYLSEYELLQADRVHASQRLKVLERQFQQEKDPGLRKQLEITQGGLQRQVAALDNVDNTMKQAKLQLEHTISAVGTIYSQTLLIEARELDGSRLGRVREEVAGEITQLNDILSAMSDVYQDV</sequence>
<keyword evidence="2" id="KW-0472">Membrane</keyword>
<evidence type="ECO:0000313" key="4">
    <source>
        <dbReference type="Proteomes" id="UP000236724"/>
    </source>
</evidence>